<evidence type="ECO:0000256" key="1">
    <source>
        <dbReference type="SAM" id="MobiDB-lite"/>
    </source>
</evidence>
<dbReference type="AlphaFoldDB" id="A0AAV1AM15"/>
<accession>A0AAV1AM15</accession>
<name>A0AAV1AM15_VICFA</name>
<feature type="compositionally biased region" description="Polar residues" evidence="1">
    <location>
        <begin position="39"/>
        <end position="48"/>
    </location>
</feature>
<dbReference type="PANTHER" id="PTHR45786">
    <property type="entry name" value="DNA BINDING PROTEIN-LIKE"/>
    <property type="match status" value="1"/>
</dbReference>
<gene>
    <name evidence="2" type="ORF">VFH_IV196160</name>
</gene>
<sequence length="393" mass="44764">MLPNYLENNLTKSSIARHRRRLILKGRRNTRDGLKTHRPTSSKASNSTSFILPSSLTLTSDATTFHNNDPALGNANTLLRTFRHTVKINCNVSQASTSTSTSPTYGQHIAPDIPFEPQYSHDAVPNSEDDLSLANTLDFDADINHESLVDSHMQEYSDIGDQKWECTYCQACMCYQQRAEKLKTPNVPKFLRCCRGEKIVLPLLQEPPKLLQHLLYNRTCPESKNYQNNIQTYTTLFSFTSLGMKFDITYSNTGGPPNLRQHRQTCHGIGTLLSKIGHPPQYAQLYIYDTNNKFDNRMECFSRDNKLIQRDIVDKLNIMLDEFNVHAKAFRMARDILKANSFLDLNLWLICDRPEDGRVYNRPTVSEASALIVGDIDSASKRDIIIQPREDGL</sequence>
<keyword evidence="3" id="KW-1185">Reference proteome</keyword>
<evidence type="ECO:0008006" key="4">
    <source>
        <dbReference type="Google" id="ProtNLM"/>
    </source>
</evidence>
<dbReference type="EMBL" id="OX451739">
    <property type="protein sequence ID" value="CAI8610731.1"/>
    <property type="molecule type" value="Genomic_DNA"/>
</dbReference>
<organism evidence="2 3">
    <name type="scientific">Vicia faba</name>
    <name type="common">Broad bean</name>
    <name type="synonym">Faba vulgaris</name>
    <dbReference type="NCBI Taxonomy" id="3906"/>
    <lineage>
        <taxon>Eukaryota</taxon>
        <taxon>Viridiplantae</taxon>
        <taxon>Streptophyta</taxon>
        <taxon>Embryophyta</taxon>
        <taxon>Tracheophyta</taxon>
        <taxon>Spermatophyta</taxon>
        <taxon>Magnoliopsida</taxon>
        <taxon>eudicotyledons</taxon>
        <taxon>Gunneridae</taxon>
        <taxon>Pentapetalae</taxon>
        <taxon>rosids</taxon>
        <taxon>fabids</taxon>
        <taxon>Fabales</taxon>
        <taxon>Fabaceae</taxon>
        <taxon>Papilionoideae</taxon>
        <taxon>50 kb inversion clade</taxon>
        <taxon>NPAAA clade</taxon>
        <taxon>Hologalegina</taxon>
        <taxon>IRL clade</taxon>
        <taxon>Fabeae</taxon>
        <taxon>Vicia</taxon>
    </lineage>
</organism>
<dbReference type="PANTHER" id="PTHR45786:SF66">
    <property type="entry name" value="HOOK MOTIF PROTEIN, PUTATIVE-RELATED"/>
    <property type="match status" value="1"/>
</dbReference>
<reference evidence="2 3" key="1">
    <citation type="submission" date="2023-01" db="EMBL/GenBank/DDBJ databases">
        <authorList>
            <person name="Kreplak J."/>
        </authorList>
    </citation>
    <scope>NUCLEOTIDE SEQUENCE [LARGE SCALE GENOMIC DNA]</scope>
</reference>
<evidence type="ECO:0000313" key="2">
    <source>
        <dbReference type="EMBL" id="CAI8610731.1"/>
    </source>
</evidence>
<feature type="region of interest" description="Disordered" evidence="1">
    <location>
        <begin position="27"/>
        <end position="48"/>
    </location>
</feature>
<dbReference type="Proteomes" id="UP001157006">
    <property type="component" value="Chromosome 4"/>
</dbReference>
<evidence type="ECO:0000313" key="3">
    <source>
        <dbReference type="Proteomes" id="UP001157006"/>
    </source>
</evidence>
<proteinExistence type="predicted"/>
<protein>
    <recommendedName>
        <fullName evidence="4">Helitron helicase-like domain-containing protein</fullName>
    </recommendedName>
</protein>